<name>A0A917HIV1_9SPHI</name>
<dbReference type="Pfam" id="PF12784">
    <property type="entry name" value="PDDEXK_2"/>
    <property type="match status" value="1"/>
</dbReference>
<evidence type="ECO:0008006" key="3">
    <source>
        <dbReference type="Google" id="ProtNLM"/>
    </source>
</evidence>
<accession>A0A917HIV1</accession>
<evidence type="ECO:0000313" key="2">
    <source>
        <dbReference type="Proteomes" id="UP000660862"/>
    </source>
</evidence>
<protein>
    <recommendedName>
        <fullName evidence="3">PD-(D/E)XK nuclease family transposase</fullName>
    </recommendedName>
</protein>
<sequence length="113" mass="13305">MHIVDLEYAPNEHDGDEDKRVVFDLHCRGDNGEYFIVEMQRIRQDFFKDRALYYVSRLIQRLLKKGKASNDYQLPEVYLIGILEFNMDAVSLKVIPHPSVARRYRRSSGIVCL</sequence>
<evidence type="ECO:0000313" key="1">
    <source>
        <dbReference type="EMBL" id="GGG79934.1"/>
    </source>
</evidence>
<dbReference type="PANTHER" id="PTHR41317:SF1">
    <property type="entry name" value="PD-(D_E)XK NUCLEASE FAMILY TRANSPOSASE"/>
    <property type="match status" value="1"/>
</dbReference>
<proteinExistence type="predicted"/>
<organism evidence="1 2">
    <name type="scientific">Parapedobacter pyrenivorans</name>
    <dbReference type="NCBI Taxonomy" id="1305674"/>
    <lineage>
        <taxon>Bacteria</taxon>
        <taxon>Pseudomonadati</taxon>
        <taxon>Bacteroidota</taxon>
        <taxon>Sphingobacteriia</taxon>
        <taxon>Sphingobacteriales</taxon>
        <taxon>Sphingobacteriaceae</taxon>
        <taxon>Parapedobacter</taxon>
    </lineage>
</organism>
<dbReference type="EMBL" id="BMER01000001">
    <property type="protein sequence ID" value="GGG79934.1"/>
    <property type="molecule type" value="Genomic_DNA"/>
</dbReference>
<reference evidence="1" key="1">
    <citation type="journal article" date="2014" name="Int. J. Syst. Evol. Microbiol.">
        <title>Complete genome sequence of Corynebacterium casei LMG S-19264T (=DSM 44701T), isolated from a smear-ripened cheese.</title>
        <authorList>
            <consortium name="US DOE Joint Genome Institute (JGI-PGF)"/>
            <person name="Walter F."/>
            <person name="Albersmeier A."/>
            <person name="Kalinowski J."/>
            <person name="Ruckert C."/>
        </authorList>
    </citation>
    <scope>NUCLEOTIDE SEQUENCE</scope>
    <source>
        <strain evidence="1">CGMCC 1.12195</strain>
    </source>
</reference>
<dbReference type="AlphaFoldDB" id="A0A917HIV1"/>
<dbReference type="PANTHER" id="PTHR41317">
    <property type="entry name" value="PD-(D_E)XK NUCLEASE FAMILY TRANSPOSASE"/>
    <property type="match status" value="1"/>
</dbReference>
<gene>
    <name evidence="1" type="ORF">GCM10007415_10320</name>
</gene>
<reference evidence="1" key="2">
    <citation type="submission" date="2020-09" db="EMBL/GenBank/DDBJ databases">
        <authorList>
            <person name="Sun Q."/>
            <person name="Zhou Y."/>
        </authorList>
    </citation>
    <scope>NUCLEOTIDE SEQUENCE</scope>
    <source>
        <strain evidence="1">CGMCC 1.12195</strain>
    </source>
</reference>
<keyword evidence="2" id="KW-1185">Reference proteome</keyword>
<comment type="caution">
    <text evidence="1">The sequence shown here is derived from an EMBL/GenBank/DDBJ whole genome shotgun (WGS) entry which is preliminary data.</text>
</comment>
<dbReference type="Proteomes" id="UP000660862">
    <property type="component" value="Unassembled WGS sequence"/>
</dbReference>